<evidence type="ECO:0000256" key="1">
    <source>
        <dbReference type="SAM" id="Coils"/>
    </source>
</evidence>
<dbReference type="InterPro" id="IPR045167">
    <property type="entry name" value="Hobbit"/>
</dbReference>
<evidence type="ECO:0000313" key="4">
    <source>
        <dbReference type="EMBL" id="LAC23638.1"/>
    </source>
</evidence>
<feature type="compositionally biased region" description="Low complexity" evidence="2">
    <location>
        <begin position="118"/>
        <end position="151"/>
    </location>
</feature>
<feature type="domain" description="FMP27/BLTP2/Hobbit GFWDK motif-containing RBG unit" evidence="3">
    <location>
        <begin position="1443"/>
        <end position="1575"/>
    </location>
</feature>
<feature type="compositionally biased region" description="Basic and acidic residues" evidence="2">
    <location>
        <begin position="1897"/>
        <end position="1910"/>
    </location>
</feature>
<dbReference type="SMART" id="SM01214">
    <property type="entry name" value="Fmp27_GFWDK"/>
    <property type="match status" value="1"/>
</dbReference>
<feature type="region of interest" description="Disordered" evidence="2">
    <location>
        <begin position="2613"/>
        <end position="2635"/>
    </location>
</feature>
<feature type="coiled-coil region" evidence="1">
    <location>
        <begin position="2387"/>
        <end position="2447"/>
    </location>
</feature>
<dbReference type="InterPro" id="IPR019441">
    <property type="entry name" value="FMP27/BLTP2/Hobbit_GFWDK_RBG"/>
</dbReference>
<feature type="compositionally biased region" description="Gly residues" evidence="2">
    <location>
        <begin position="2050"/>
        <end position="2065"/>
    </location>
</feature>
<feature type="compositionally biased region" description="Polar residues" evidence="2">
    <location>
        <begin position="408"/>
        <end position="424"/>
    </location>
</feature>
<feature type="compositionally biased region" description="Low complexity" evidence="2">
    <location>
        <begin position="398"/>
        <end position="407"/>
    </location>
</feature>
<proteinExistence type="evidence at transcript level"/>
<name>A0A6A7FYG4_9CRUS</name>
<dbReference type="PANTHER" id="PTHR15678">
    <property type="entry name" value="ANTIGEN MLAA-22-RELATED"/>
    <property type="match status" value="1"/>
</dbReference>
<dbReference type="PANTHER" id="PTHR15678:SF6">
    <property type="entry name" value="BRIDGE-LIKE LIPID TRANSFER PROTEIN FAMILY MEMBER 2"/>
    <property type="match status" value="1"/>
</dbReference>
<evidence type="ECO:0000259" key="3">
    <source>
        <dbReference type="SMART" id="SM01214"/>
    </source>
</evidence>
<feature type="region of interest" description="Disordered" evidence="2">
    <location>
        <begin position="2016"/>
        <end position="2092"/>
    </location>
</feature>
<sequence length="2776" mass="309902">MWSLLLILFVLTVLYFAVVRGVPYLLSCLIVFWYQTEIRIGSISLLRLSFEDVLIKKAQVAIKVERVGAASSLFNQDEKKIFALKLYDVRVEKTVTETAVRQQQQQEQQADSPRPSYFSNSSSGNNFNSTASGANSNSSSSHSNNFAGAAAANKHQDSVEDVWHEACAHVLGLPNPKEFRIPPSVVTLAQFFAVRMVSVSVMCLREAWPSCLLHAEAERLDIEAATLNQTNVAINLSVENCLVKVLQPAVARNSESMIHTAHNSKAFPSATIPSAGQQSHDSKQNFYSRSHLPTLLFGQDKSSKVTAAVKSNAPPVITTSIFESMTEHQQQQASSSHVQEQNPSLLECSFSLKLYAELEADNVVAMEAVHIELQKPNLVARDRLFTFLQDKVLASTTTSSSSTSHSSNEQQSRQEYNYETGTGDFTSATPNQASLAAAYPTLASQLATYWLLVPQHVRIGVEQASLSIASSSVVCSVQAHLSAMDFRLSTPRAPHTLDVVPVLLPTLSCVLCVDGIKLSTSHNSSFALNRVKLDMKHKDRRVHCECEVHSLLYWFDHRDLTAFLPHLSSFQNFRTSAAATKMPARRRWSAVSILKESCTGCQVVVGLWDIGVGLQMPTGPALYLSLYHSYLDTGTGKFLVEAFISRLGKECCCVRPCRLSHCYCDAAANCISGRCKLRRNSGCDMEDRKNRSMNNLDSYEESRANLVLQGSNEKRRTSMTSHERGGDEVVSNFFGKLGKQEYMAGVCDLTNANLLSSSGDYINVMSPSEQLRLLAQQRGGSFKQQHVWGSPLSIGLWHVEINNKSTVIEEALDETNDEYEGVDRVPAGEEFNRSFSRMSSSSFGSHFYARKRKTAASDAGGGTRVVLNRTVSGGSASGCANNRLSYASTDSASTNSVSADASDRGYRGGIHLDNLQFEWSPSLANFVKAAKKYITELEEIFSWKSIKRKNVADEQKSNESPSFSLATFENVTLDCSNINLFAHTKHDVSLMLRCDSVGTLRTSSAIFTGITLVRFSPAALPYTCCPARNIKNDDVSVVSSIGVMSVVMVFSSGETLLEVQETCHLDWCTNTHLTALAVAKDIAALAAQFRRNKAVTDHSSKNRNRSSSLQLQVVAKGTASIRVQVSQRHEALITINSLTFLTARGLTSIKVGSINLLLDNHQIMQLTDAKLQSSYNSTELRTEREAFPELELPINKAWKLVVVNWKTTFPYQYNFAEAFSEDFISLLKWVKIIHRKSKHRDLFDDIKDFNVSNFSGEDDGYPKFNSAAATPGSSPSDENPLPPDIIIKVDRWFVSVEDDPFEVKLRYNYELMEDEYQESCKRKKAFNSRINDLQRSGAFLTSAKVEGLHKSLKEKDSETYIKRSKQMYETTPVRSELFTWVMEDLLIFALADPTMHGTENALSNLDSIDTAAPMPSECSSRLSSLWCRLISASLGVWRLLLRDYPQPLLDVTGLELWGRLLSTEQHPNRRGERRVLLGVSEPWHDGVVKRFLAPRKFYHDFTCEVRTFTIAYGPCWEPAMTQFNIALQSINSRSLDPSLPLPWWDKVRLLLHGRLLILADQFKLKLHASLDPYNTTEEMELTWTDLTLDWTNARLDFAGDLNVFVRTASKYDDARLIRMPNLRLTIKLTWVCHGDPEDHHSVVLYAPDRLPEYSSNQEHDSYRAFRSRNLDINISLETKTLVKDNVKVNPVIEMLFYGSTLRWFENLKFILSGVTRPIRRGLVFGNAGPRKTQLSRHYRTIHLALQFQRFDVRYWMSVGVKKGFHLSSERLSLSSEHSLSLEPRNSGLHQRSLSRWSVEYLNTELWQAQVWLQSLIAAGAGAADDDHDDNASNAAEQQPSPHRPGSSHGKKTTATDGKTDKNSDGWGKGSTKDELSKNYKSTSDGKLLDHATAAADKGSDRRKTVAEASKDNASASPKLSREDKELKNNTPAPPQVEKFYFLHVTKVAYMRETLTADHPYISSGPAESPNHRVVVHHLKGAWTNNNRDIVLALYDSWNKSQQLKHNLSPDVLETFSGAADGTTPQKNSVAASGFGRGHRSQQQHTMGGSSTAGGGATAAAGGGSEHAGLTSPASMQAPTGLEATPSPMARLQSGSGAELLHQLIKEADNNYVAYSEDCSNATDQPRDSSLLHGVADCVTDDVVYKHWLIELVNSQVLLKGCDTQGYVIISAAKSQVVQRVHRPVWRQQTLNSKTTWCGSLECMQYYATVSPSHKEMQMDNILWLSVANIEERADTQQPVDLTDIVGSNQSAGGVVTNTVGAVALDITGNANTQDMQLQRIVSRCRCEFYYVCYGELGVGRELLEEVQPPPPPTDELWGDHRDPTDTFTLMHYDLCISTNSLQYNMVVDILNKLLLYVDPVKKAASSALARMRFQLQLNSGDDLKKPIVKLQNQLRNHMSQLRGLEKDVYLVQRALDREPCDQLLLDKAALTAQVSSCKERLNSLSQELAIRIHCYNESQLRANHKLSVAQGDKVTTIRINEVFLRKAQWRITEADGQLGIAEVALSNFLYTKKSNSDDSGEHLLELGYVNMKNLLPNQVYTDILAPTILTSNCSLDRQKTLRIFCREKPPCGGISVIDHFEINVVPLDISLTYQFYKTILKFCFPNNPVVEDANSSRGSGGTGRRRRAAASHNSKANKDTHFYVELHKDDVEIMKQRAEQNKMFVYIKIPELKVRLSYKGMKDKNITDVTNFRLVVPSLEYHNVTWTWLDFLNGIKEHCKSALVPQVIKIKLNVGHRNSDATAELDEDEKARLLLGDRHMPQGARNTKKGLFKFKR</sequence>
<evidence type="ECO:0000256" key="2">
    <source>
        <dbReference type="SAM" id="MobiDB-lite"/>
    </source>
</evidence>
<dbReference type="Pfam" id="PF10344">
    <property type="entry name" value="Hobbit"/>
    <property type="match status" value="2"/>
</dbReference>
<organism evidence="4">
    <name type="scientific">Hirondellea gigas</name>
    <dbReference type="NCBI Taxonomy" id="1518452"/>
    <lineage>
        <taxon>Eukaryota</taxon>
        <taxon>Metazoa</taxon>
        <taxon>Ecdysozoa</taxon>
        <taxon>Arthropoda</taxon>
        <taxon>Crustacea</taxon>
        <taxon>Multicrustacea</taxon>
        <taxon>Malacostraca</taxon>
        <taxon>Eumalacostraca</taxon>
        <taxon>Peracarida</taxon>
        <taxon>Amphipoda</taxon>
        <taxon>Amphilochidea</taxon>
        <taxon>Lysianassida</taxon>
        <taxon>Lysianassidira</taxon>
        <taxon>Lysianassoidea</taxon>
        <taxon>Lysianassidae</taxon>
        <taxon>Hirondellea</taxon>
    </lineage>
</organism>
<feature type="region of interest" description="Disordered" evidence="2">
    <location>
        <begin position="1822"/>
        <end position="1933"/>
    </location>
</feature>
<keyword evidence="1" id="KW-0175">Coiled coil</keyword>
<protein>
    <submittedName>
        <fullName evidence="4">Protein KIAA0100-like</fullName>
    </submittedName>
</protein>
<accession>A0A6A7FYG4</accession>
<feature type="region of interest" description="Disordered" evidence="2">
    <location>
        <begin position="98"/>
        <end position="151"/>
    </location>
</feature>
<feature type="region of interest" description="Disordered" evidence="2">
    <location>
        <begin position="398"/>
        <end position="424"/>
    </location>
</feature>
<reference evidence="4" key="1">
    <citation type="submission" date="2017-11" db="EMBL/GenBank/DDBJ databases">
        <title>The sensing device of the deep-sea amphipod.</title>
        <authorList>
            <person name="Kobayashi H."/>
            <person name="Nagahama T."/>
            <person name="Arai W."/>
            <person name="Sasagawa Y."/>
            <person name="Umeda M."/>
            <person name="Hayashi T."/>
            <person name="Nikaido I."/>
            <person name="Watanabe H."/>
            <person name="Oguri K."/>
            <person name="Kitazato H."/>
            <person name="Fujioka K."/>
            <person name="Kido Y."/>
            <person name="Takami H."/>
        </authorList>
    </citation>
    <scope>NUCLEOTIDE SEQUENCE</scope>
    <source>
        <tissue evidence="4">Whole body</tissue>
    </source>
</reference>
<dbReference type="EMBL" id="IACT01004446">
    <property type="protein sequence ID" value="LAC23638.1"/>
    <property type="molecule type" value="mRNA"/>
</dbReference>